<gene>
    <name evidence="7 10" type="primary">mraY</name>
    <name evidence="10" type="ORF">RBATCC27255_00790</name>
</gene>
<keyword evidence="7 9" id="KW-0479">Metal-binding</keyword>
<feature type="binding site" evidence="9">
    <location>
        <position position="186"/>
    </location>
    <ligand>
        <name>Mg(2+)</name>
        <dbReference type="ChEBI" id="CHEBI:18420"/>
    </ligand>
</feature>
<evidence type="ECO:0000256" key="7">
    <source>
        <dbReference type="HAMAP-Rule" id="MF_00038"/>
    </source>
</evidence>
<reference evidence="10" key="1">
    <citation type="journal article" date="2018" name="Environ. Microbiol.">
        <title>Sporulation capability and amylosome conservation among diverse human colonic and rumen isolates of the keystone starch-degrader Ruminococcus bromii.</title>
        <authorList>
            <person name="Mukhopadhya I."/>
            <person name="Morais S."/>
            <person name="Laverde-Gomez J."/>
            <person name="Sheridan P.O."/>
            <person name="Walker A.W."/>
            <person name="Kelly W."/>
            <person name="Klieve A.V."/>
            <person name="Ouwerkerk D."/>
            <person name="Duncan S.H."/>
            <person name="Louis P."/>
            <person name="Koropatkin N."/>
            <person name="Cockburn D."/>
            <person name="Kibler R."/>
            <person name="Cooper P.J."/>
            <person name="Sandoval C."/>
            <person name="Crost E."/>
            <person name="Juge N."/>
            <person name="Bayer E.A."/>
            <person name="Flint H.J."/>
        </authorList>
    </citation>
    <scope>NUCLEOTIDE SEQUENCE [LARGE SCALE GENOMIC DNA]</scope>
    <source>
        <strain evidence="10">ATCC 27255</strain>
    </source>
</reference>
<dbReference type="Pfam" id="PF10555">
    <property type="entry name" value="MraY_sig1"/>
    <property type="match status" value="1"/>
</dbReference>
<keyword evidence="4 7" id="KW-0812">Transmembrane</keyword>
<organism evidence="10 11">
    <name type="scientific">Ruminococcus bromii</name>
    <dbReference type="NCBI Taxonomy" id="40518"/>
    <lineage>
        <taxon>Bacteria</taxon>
        <taxon>Bacillati</taxon>
        <taxon>Bacillota</taxon>
        <taxon>Clostridia</taxon>
        <taxon>Eubacteriales</taxon>
        <taxon>Oscillospiraceae</taxon>
        <taxon>Ruminococcus</taxon>
    </lineage>
</organism>
<comment type="subcellular location">
    <subcellularLocation>
        <location evidence="7">Cell membrane</location>
        <topology evidence="7">Multi-pass membrane protein</topology>
    </subcellularLocation>
    <subcellularLocation>
        <location evidence="1">Membrane</location>
        <topology evidence="1">Multi-pass membrane protein</topology>
    </subcellularLocation>
</comment>
<feature type="transmembrane region" description="Helical" evidence="7">
    <location>
        <begin position="6"/>
        <end position="26"/>
    </location>
</feature>
<dbReference type="EMBL" id="NNSR01000039">
    <property type="protein sequence ID" value="PKD31410.1"/>
    <property type="molecule type" value="Genomic_DNA"/>
</dbReference>
<dbReference type="InterPro" id="IPR003524">
    <property type="entry name" value="PNAcMuramoyl-5peptid_Trfase"/>
</dbReference>
<evidence type="ECO:0000256" key="3">
    <source>
        <dbReference type="ARBA" id="ARBA00022679"/>
    </source>
</evidence>
<keyword evidence="7" id="KW-1003">Cell membrane</keyword>
<proteinExistence type="inferred from homology"/>
<dbReference type="GO" id="GO:0008360">
    <property type="term" value="P:regulation of cell shape"/>
    <property type="evidence" value="ECO:0007669"/>
    <property type="project" value="UniProtKB-KW"/>
</dbReference>
<dbReference type="GO" id="GO:0051301">
    <property type="term" value="P:cell division"/>
    <property type="evidence" value="ECO:0007669"/>
    <property type="project" value="UniProtKB-KW"/>
</dbReference>
<evidence type="ECO:0000256" key="5">
    <source>
        <dbReference type="ARBA" id="ARBA00022989"/>
    </source>
</evidence>
<feature type="transmembrane region" description="Helical" evidence="7">
    <location>
        <begin position="318"/>
        <end position="339"/>
    </location>
</feature>
<comment type="pathway">
    <text evidence="7">Cell wall biogenesis; peptidoglycan biosynthesis.</text>
</comment>
<keyword evidence="7" id="KW-0133">Cell shape</keyword>
<dbReference type="PANTHER" id="PTHR22926:SF5">
    <property type="entry name" value="PHOSPHO-N-ACETYLMURAMOYL-PENTAPEPTIDE-TRANSFERASE HOMOLOG"/>
    <property type="match status" value="1"/>
</dbReference>
<keyword evidence="5 7" id="KW-1133">Transmembrane helix</keyword>
<dbReference type="InterPro" id="IPR000715">
    <property type="entry name" value="Glycosyl_transferase_4"/>
</dbReference>
<feature type="transmembrane region" description="Helical" evidence="7">
    <location>
        <begin position="168"/>
        <end position="186"/>
    </location>
</feature>
<dbReference type="PROSITE" id="PS01348">
    <property type="entry name" value="MRAY_2"/>
    <property type="match status" value="1"/>
</dbReference>
<dbReference type="Proteomes" id="UP000233425">
    <property type="component" value="Unassembled WGS sequence"/>
</dbReference>
<feature type="binding site" evidence="9">
    <location>
        <position position="246"/>
    </location>
    <ligand>
        <name>Mg(2+)</name>
        <dbReference type="ChEBI" id="CHEBI:18420"/>
    </ligand>
</feature>
<comment type="function">
    <text evidence="7">Catalyzes the initial step of the lipid cycle reactions in the biosynthesis of the cell wall peptidoglycan: transfers peptidoglycan precursor phospho-MurNAc-pentapeptide from UDP-MurNAc-pentapeptide onto the lipid carrier undecaprenyl phosphate, yielding undecaprenyl-pyrophosphoryl-MurNAc-pentapeptide, known as lipid I.</text>
</comment>
<evidence type="ECO:0000313" key="10">
    <source>
        <dbReference type="EMBL" id="PKD31410.1"/>
    </source>
</evidence>
<sequence>MIYGIWTFCAALIAFIISTVTGKFLIPYLRKLHFGQTILEEGPKWHKGKQGTPTMGGIMFIVAIVIVTIASTVVYAVTGNEFVTSFYADIPKECVLIFCGLGLAVANGVIGFIDDYIKVVKKRNLGLTASQKLILQFLVAAAFLAVLAIAGFGTTTTIPFAGKVDLGFFYYIIAAVAIVGIVNSVNLTDGIDGLDGSVTFFACVAFMLVACTKSYLGITAMSAAAAGACLGFLVWNFHPAKVFMGDTGSLFLGGLVCGLAFAVDMPILLLPVGIIYIAEELSVILQVSYFKITHGKRLFKMSPIHHHFEMCGWSEVKIVAVFSTVTAIFGAIAFALAYFGG</sequence>
<dbReference type="AlphaFoldDB" id="A0A2N0UWM2"/>
<protein>
    <recommendedName>
        <fullName evidence="7 8">Phospho-N-acetylmuramoyl-pentapeptide-transferase</fullName>
        <ecNumber evidence="7 8">2.7.8.13</ecNumber>
    </recommendedName>
    <alternativeName>
        <fullName evidence="7">UDP-MurNAc-pentapeptide phosphotransferase</fullName>
    </alternativeName>
</protein>
<keyword evidence="7" id="KW-0132">Cell division</keyword>
<feature type="transmembrane region" description="Helical" evidence="7">
    <location>
        <begin position="95"/>
        <end position="113"/>
    </location>
</feature>
<dbReference type="GO" id="GO:0009252">
    <property type="term" value="P:peptidoglycan biosynthetic process"/>
    <property type="evidence" value="ECO:0007669"/>
    <property type="project" value="UniProtKB-UniRule"/>
</dbReference>
<dbReference type="RefSeq" id="WP_101028854.1">
    <property type="nucleotide sequence ID" value="NZ_CABMMZ010000039.1"/>
</dbReference>
<evidence type="ECO:0000256" key="6">
    <source>
        <dbReference type="ARBA" id="ARBA00023136"/>
    </source>
</evidence>
<keyword evidence="11" id="KW-1185">Reference proteome</keyword>
<comment type="caution">
    <text evidence="10">The sequence shown here is derived from an EMBL/GenBank/DDBJ whole genome shotgun (WGS) entry which is preliminary data.</text>
</comment>
<dbReference type="CDD" id="cd06852">
    <property type="entry name" value="GT_MraY"/>
    <property type="match status" value="1"/>
</dbReference>
<keyword evidence="7" id="KW-0573">Peptidoglycan synthesis</keyword>
<dbReference type="NCBIfam" id="TIGR00445">
    <property type="entry name" value="mraY"/>
    <property type="match status" value="1"/>
</dbReference>
<comment type="catalytic activity">
    <reaction evidence="7">
        <text>UDP-N-acetyl-alpha-D-muramoyl-L-alanyl-gamma-D-glutamyl-meso-2,6-diaminopimeloyl-D-alanyl-D-alanine + di-trans,octa-cis-undecaprenyl phosphate = di-trans,octa-cis-undecaprenyl diphospho-N-acetyl-alpha-D-muramoyl-L-alanyl-D-glutamyl-meso-2,6-diaminopimeloyl-D-alanyl-D-alanine + UMP</text>
        <dbReference type="Rhea" id="RHEA:28386"/>
        <dbReference type="ChEBI" id="CHEBI:57865"/>
        <dbReference type="ChEBI" id="CHEBI:60392"/>
        <dbReference type="ChEBI" id="CHEBI:61386"/>
        <dbReference type="ChEBI" id="CHEBI:61387"/>
        <dbReference type="EC" id="2.7.8.13"/>
    </reaction>
</comment>
<dbReference type="PROSITE" id="PS01347">
    <property type="entry name" value="MRAY_1"/>
    <property type="match status" value="1"/>
</dbReference>
<keyword evidence="7 9" id="KW-0460">Magnesium</keyword>
<feature type="transmembrane region" description="Helical" evidence="7">
    <location>
        <begin position="54"/>
        <end position="75"/>
    </location>
</feature>
<dbReference type="PANTHER" id="PTHR22926">
    <property type="entry name" value="PHOSPHO-N-ACETYLMURAMOYL-PENTAPEPTIDE-TRANSFERASE"/>
    <property type="match status" value="1"/>
</dbReference>
<keyword evidence="7" id="KW-0961">Cell wall biogenesis/degradation</keyword>
<keyword evidence="7" id="KW-0131">Cell cycle</keyword>
<comment type="similarity">
    <text evidence="2 7">Belongs to the glycosyltransferase 4 family. MraY subfamily.</text>
</comment>
<evidence type="ECO:0000256" key="1">
    <source>
        <dbReference type="ARBA" id="ARBA00004141"/>
    </source>
</evidence>
<feature type="transmembrane region" description="Helical" evidence="7">
    <location>
        <begin position="133"/>
        <end position="162"/>
    </location>
</feature>
<accession>A0A2N0UWM2</accession>
<dbReference type="EC" id="2.7.8.13" evidence="7 8"/>
<feature type="transmembrane region" description="Helical" evidence="7">
    <location>
        <begin position="250"/>
        <end position="278"/>
    </location>
</feature>
<dbReference type="GO" id="GO:0005886">
    <property type="term" value="C:plasma membrane"/>
    <property type="evidence" value="ECO:0007669"/>
    <property type="project" value="UniProtKB-SubCell"/>
</dbReference>
<dbReference type="GO" id="GO:0071555">
    <property type="term" value="P:cell wall organization"/>
    <property type="evidence" value="ECO:0007669"/>
    <property type="project" value="UniProtKB-KW"/>
</dbReference>
<evidence type="ECO:0000256" key="2">
    <source>
        <dbReference type="ARBA" id="ARBA00005583"/>
    </source>
</evidence>
<evidence type="ECO:0000256" key="8">
    <source>
        <dbReference type="NCBIfam" id="TIGR00445"/>
    </source>
</evidence>
<dbReference type="UniPathway" id="UPA00219"/>
<feature type="transmembrane region" description="Helical" evidence="7">
    <location>
        <begin position="216"/>
        <end position="238"/>
    </location>
</feature>
<evidence type="ECO:0000313" key="11">
    <source>
        <dbReference type="Proteomes" id="UP000233425"/>
    </source>
</evidence>
<evidence type="ECO:0000256" key="4">
    <source>
        <dbReference type="ARBA" id="ARBA00022692"/>
    </source>
</evidence>
<name>A0A2N0UWM2_9FIRM</name>
<dbReference type="GO" id="GO:0008963">
    <property type="term" value="F:phospho-N-acetylmuramoyl-pentapeptide-transferase activity"/>
    <property type="evidence" value="ECO:0007669"/>
    <property type="project" value="UniProtKB-UniRule"/>
</dbReference>
<keyword evidence="6 7" id="KW-0472">Membrane</keyword>
<dbReference type="GO" id="GO:0051992">
    <property type="term" value="F:UDP-N-acetylmuramoyl-L-alanyl-D-glutamyl-meso-2,6-diaminopimelyl-D-alanyl-D-alanine:undecaprenyl-phosphate transferase activity"/>
    <property type="evidence" value="ECO:0007669"/>
    <property type="project" value="RHEA"/>
</dbReference>
<evidence type="ECO:0000256" key="9">
    <source>
        <dbReference type="PIRSR" id="PIRSR600715-1"/>
    </source>
</evidence>
<dbReference type="InterPro" id="IPR018480">
    <property type="entry name" value="PNAcMuramoyl-5peptid_Trfase_CS"/>
</dbReference>
<comment type="cofactor">
    <cofactor evidence="7 9">
        <name>Mg(2+)</name>
        <dbReference type="ChEBI" id="CHEBI:18420"/>
    </cofactor>
</comment>
<dbReference type="Pfam" id="PF00953">
    <property type="entry name" value="Glycos_transf_4"/>
    <property type="match status" value="1"/>
</dbReference>
<feature type="transmembrane region" description="Helical" evidence="7">
    <location>
        <begin position="193"/>
        <end position="210"/>
    </location>
</feature>
<dbReference type="GO" id="GO:0046872">
    <property type="term" value="F:metal ion binding"/>
    <property type="evidence" value="ECO:0007669"/>
    <property type="project" value="UniProtKB-KW"/>
</dbReference>
<keyword evidence="3 7" id="KW-0808">Transferase</keyword>
<dbReference type="HAMAP" id="MF_00038">
    <property type="entry name" value="MraY"/>
    <property type="match status" value="1"/>
</dbReference>